<proteinExistence type="predicted"/>
<dbReference type="AlphaFoldDB" id="A0A0F9VWK8"/>
<comment type="caution">
    <text evidence="1">The sequence shown here is derived from an EMBL/GenBank/DDBJ whole genome shotgun (WGS) entry which is preliminary data.</text>
</comment>
<accession>A0A0F9VWK8</accession>
<dbReference type="EMBL" id="LAZR01000411">
    <property type="protein sequence ID" value="KKN70128.1"/>
    <property type="molecule type" value="Genomic_DNA"/>
</dbReference>
<reference evidence="1" key="1">
    <citation type="journal article" date="2015" name="Nature">
        <title>Complex archaea that bridge the gap between prokaryotes and eukaryotes.</title>
        <authorList>
            <person name="Spang A."/>
            <person name="Saw J.H."/>
            <person name="Jorgensen S.L."/>
            <person name="Zaremba-Niedzwiedzka K."/>
            <person name="Martijn J."/>
            <person name="Lind A.E."/>
            <person name="van Eijk R."/>
            <person name="Schleper C."/>
            <person name="Guy L."/>
            <person name="Ettema T.J."/>
        </authorList>
    </citation>
    <scope>NUCLEOTIDE SEQUENCE</scope>
</reference>
<name>A0A0F9VWK8_9ZZZZ</name>
<gene>
    <name evidence="1" type="ORF">LCGC14_0434530</name>
</gene>
<sequence length="809" mass="82801">MKRLLLILIFIVLVVQPCFAAINTFTKSIDTKKTYKNSYRWTGKPKDGLLTWAKEVEDRLDGTTGNQSFYFTPGSAPTATEGRMYYDSTSDTIKYRNGSSVWVSLAGIAPGESGSLDDAYNSGFAIDVDGTAVTLTVSLGDNNAALIINANDATNNANGIEVVVAASNTGAGLYVNGTTGTVDLLGDNFSLANTGLFVCVGIDTTGTIIMANDDIISNATNDTILFDTGDEDLKIDFTTGTNKLTFTSNSTGGTIWDFGDFVTLQNMSTITGLAEDFTISTTGNSTGEDLILQQAGTGDNQVQILSSGTSAAAILLDTSSTGGVTISALDDLILSVASTTTADDLTITQTGANNSSILLAAAGTGSDAISLAASAGGVSITAVDDVLLQVTSTIAADDLVIAQVGANNSSILLQAAGTGADAISLAASAGGINIDTAATFDIDVDAVGGKILLTATENAGNTIHIEENGGSAGGINLYANQGEGASATTQHDASIQLHSDAGGIGLYTTGNVADAVRIETNGGVDEFITINNLQGTGADAITIKANAAAGNVNIQSVLGSILIKAEEDATDAILIQTDGVNSTTMRLIATTGTSVTENAAALQLTATAGGIQIQSDAAIDGDVIVLRADGGVTNDILIHNDQGTGTDSIDILSDDGGILLTAAKPVAIINAFELDIVIVPDSSPYTVLANNSGQVHMVGDMTADTTFNLPAEADGLHYKFLFISNATDVQDWIITSGSAGANYFIGGVVQHDEDGELTVTYYPDGNSNDTLGVLTPQAGTVIEMWCDGTNWYLTGTVISATNTGVTFSD</sequence>
<evidence type="ECO:0000313" key="1">
    <source>
        <dbReference type="EMBL" id="KKN70128.1"/>
    </source>
</evidence>
<organism evidence="1">
    <name type="scientific">marine sediment metagenome</name>
    <dbReference type="NCBI Taxonomy" id="412755"/>
    <lineage>
        <taxon>unclassified sequences</taxon>
        <taxon>metagenomes</taxon>
        <taxon>ecological metagenomes</taxon>
    </lineage>
</organism>
<protein>
    <submittedName>
        <fullName evidence="1">Uncharacterized protein</fullName>
    </submittedName>
</protein>